<feature type="domain" description="DUF2344" evidence="1">
    <location>
        <begin position="4"/>
        <end position="193"/>
    </location>
</feature>
<sequence length="236" mass="27702">MKVRYLIKFTKEGEIKFISHLDLMRTIQRIIKRANLPIDYSRGFNPHQDLSIAQPLSVGTYSSGEYMDMGLREELECEELKNRLNSNCPKGIEILEISKVPKIENAKKVPQAMALVDFADYTIKIRFNNIDKVEEELKELLEKPQWNTTKKSKKGEREVDLKSMIKDFKFWTLEDKLVIKTRINSGSREHLSPELLANYIKSNIKNVDTEAFVDIKREEMFAYKEDKIVPLYKYMD</sequence>
<evidence type="ECO:0000259" key="1">
    <source>
        <dbReference type="Pfam" id="PF10105"/>
    </source>
</evidence>
<comment type="caution">
    <text evidence="2">The sequence shown here is derived from an EMBL/GenBank/DDBJ whole genome shotgun (WGS) entry which is preliminary data.</text>
</comment>
<reference evidence="2 3" key="1">
    <citation type="submission" date="2018-02" db="EMBL/GenBank/DDBJ databases">
        <title>Genomic Encyclopedia of Archaeal and Bacterial Type Strains, Phase II (KMG-II): from individual species to whole genera.</title>
        <authorList>
            <person name="Goeker M."/>
        </authorList>
    </citation>
    <scope>NUCLEOTIDE SEQUENCE [LARGE SCALE GENOMIC DNA]</scope>
    <source>
        <strain evidence="2 3">DSM 15099</strain>
    </source>
</reference>
<dbReference type="AlphaFoldDB" id="A0A2S6FWI5"/>
<evidence type="ECO:0000313" key="3">
    <source>
        <dbReference type="Proteomes" id="UP000239863"/>
    </source>
</evidence>
<evidence type="ECO:0000313" key="2">
    <source>
        <dbReference type="EMBL" id="PPK47956.1"/>
    </source>
</evidence>
<gene>
    <name evidence="2" type="ORF">BD821_11113</name>
</gene>
<dbReference type="EMBL" id="PTIS01000011">
    <property type="protein sequence ID" value="PPK47956.1"/>
    <property type="molecule type" value="Genomic_DNA"/>
</dbReference>
<dbReference type="Pfam" id="PF10105">
    <property type="entry name" value="DUF2344"/>
    <property type="match status" value="1"/>
</dbReference>
<protein>
    <submittedName>
        <fullName evidence="2">Radical SAM-linked protein</fullName>
    </submittedName>
</protein>
<dbReference type="InterPro" id="IPR018768">
    <property type="entry name" value="DUF2344"/>
</dbReference>
<proteinExistence type="predicted"/>
<organism evidence="2 3">
    <name type="scientific">Clostridium algidicarnis DSM 15099</name>
    <dbReference type="NCBI Taxonomy" id="1121295"/>
    <lineage>
        <taxon>Bacteria</taxon>
        <taxon>Bacillati</taxon>
        <taxon>Bacillota</taxon>
        <taxon>Clostridia</taxon>
        <taxon>Eubacteriales</taxon>
        <taxon>Clostridiaceae</taxon>
        <taxon>Clostridium</taxon>
    </lineage>
</organism>
<dbReference type="NCBIfam" id="TIGR03936">
    <property type="entry name" value="sam_1_link_chp"/>
    <property type="match status" value="1"/>
</dbReference>
<dbReference type="STRING" id="37659.GCA_000703125_00155"/>
<name>A0A2S6FWI5_9CLOT</name>
<dbReference type="Proteomes" id="UP000239863">
    <property type="component" value="Unassembled WGS sequence"/>
</dbReference>
<accession>A0A2S6FWI5</accession>